<keyword evidence="4" id="KW-1185">Reference proteome</keyword>
<evidence type="ECO:0000259" key="2">
    <source>
        <dbReference type="PROSITE" id="PS50151"/>
    </source>
</evidence>
<dbReference type="PANTHER" id="PTHR38430:SF1">
    <property type="entry name" value="PROTEIN-ARGININE KINASE ACTIVATOR PROTEIN"/>
    <property type="match status" value="1"/>
</dbReference>
<dbReference type="PROSITE" id="PS50151">
    <property type="entry name" value="UVR"/>
    <property type="match status" value="1"/>
</dbReference>
<dbReference type="PANTHER" id="PTHR38430">
    <property type="entry name" value="PROTEIN-ARGININE KINASE ACTIVATOR PROTEIN"/>
    <property type="match status" value="1"/>
</dbReference>
<feature type="domain" description="UVR" evidence="2">
    <location>
        <begin position="128"/>
        <end position="163"/>
    </location>
</feature>
<dbReference type="InterPro" id="IPR036876">
    <property type="entry name" value="UVR_dom_sf"/>
</dbReference>
<evidence type="ECO:0000256" key="1">
    <source>
        <dbReference type="SAM" id="Coils"/>
    </source>
</evidence>
<dbReference type="GO" id="GO:1990170">
    <property type="term" value="P:stress response to cadmium ion"/>
    <property type="evidence" value="ECO:0007669"/>
    <property type="project" value="TreeGrafter"/>
</dbReference>
<feature type="coiled-coil region" evidence="1">
    <location>
        <begin position="124"/>
        <end position="163"/>
    </location>
</feature>
<evidence type="ECO:0000313" key="3">
    <source>
        <dbReference type="EMBL" id="RPF46570.1"/>
    </source>
</evidence>
<dbReference type="GO" id="GO:1990169">
    <property type="term" value="P:stress response to copper ion"/>
    <property type="evidence" value="ECO:0007669"/>
    <property type="project" value="TreeGrafter"/>
</dbReference>
<dbReference type="InterPro" id="IPR025542">
    <property type="entry name" value="YacH"/>
</dbReference>
<dbReference type="EMBL" id="RKRE01000002">
    <property type="protein sequence ID" value="RPF46570.1"/>
    <property type="molecule type" value="Genomic_DNA"/>
</dbReference>
<dbReference type="AlphaFoldDB" id="A0A3N5ASJ2"/>
<dbReference type="Gene3D" id="4.10.860.10">
    <property type="entry name" value="UVR domain"/>
    <property type="match status" value="1"/>
</dbReference>
<proteinExistence type="predicted"/>
<dbReference type="Proteomes" id="UP000282654">
    <property type="component" value="Unassembled WGS sequence"/>
</dbReference>
<dbReference type="GO" id="GO:0008270">
    <property type="term" value="F:zinc ion binding"/>
    <property type="evidence" value="ECO:0007669"/>
    <property type="project" value="TreeGrafter"/>
</dbReference>
<gene>
    <name evidence="3" type="ORF">EDD75_0812</name>
</gene>
<reference evidence="3 4" key="1">
    <citation type="submission" date="2018-11" db="EMBL/GenBank/DDBJ databases">
        <title>Genomic Encyclopedia of Type Strains, Phase IV (KMG-IV): sequencing the most valuable type-strain genomes for metagenomic binning, comparative biology and taxonomic classification.</title>
        <authorList>
            <person name="Goeker M."/>
        </authorList>
    </citation>
    <scope>NUCLEOTIDE SEQUENCE [LARGE SCALE GENOMIC DNA]</scope>
    <source>
        <strain evidence="3 4">DSM 102936</strain>
    </source>
</reference>
<keyword evidence="1" id="KW-0175">Coiled coil</keyword>
<dbReference type="PIRSF" id="PIRSF015034">
    <property type="entry name" value="YacH"/>
    <property type="match status" value="1"/>
</dbReference>
<sequence length="168" mass="18860">MLCERCGKKPATVHYTEITNNKKQEMHLCEECAREAGITGFGGMPQFVFQDFLGGLFEPEPEAPVAAGRRCPRCGLKEEDFLRRGILGCAECYSEFRGTVEQVLHRIHGTVQHTGKVPARGGKISGVKQELARLRRELEMAVRKEEFEKAAKLRDRIRELEKSLGGGK</sequence>
<keyword evidence="3" id="KW-0808">Transferase</keyword>
<protein>
    <submittedName>
        <fullName evidence="3">Protein arginine kinase activator</fullName>
    </submittedName>
</protein>
<dbReference type="GO" id="GO:0016301">
    <property type="term" value="F:kinase activity"/>
    <property type="evidence" value="ECO:0007669"/>
    <property type="project" value="UniProtKB-KW"/>
</dbReference>
<dbReference type="InterPro" id="IPR001943">
    <property type="entry name" value="UVR_dom"/>
</dbReference>
<accession>A0A3N5ASJ2</accession>
<dbReference type="Pfam" id="PF02151">
    <property type="entry name" value="UVR"/>
    <property type="match status" value="1"/>
</dbReference>
<dbReference type="OrthoDB" id="9788704at2"/>
<name>A0A3N5ASJ2_9THEO</name>
<dbReference type="GO" id="GO:0005507">
    <property type="term" value="F:copper ion binding"/>
    <property type="evidence" value="ECO:0007669"/>
    <property type="project" value="TreeGrafter"/>
</dbReference>
<keyword evidence="3" id="KW-0418">Kinase</keyword>
<dbReference type="GO" id="GO:0046870">
    <property type="term" value="F:cadmium ion binding"/>
    <property type="evidence" value="ECO:0007669"/>
    <property type="project" value="TreeGrafter"/>
</dbReference>
<organism evidence="3 4">
    <name type="scientific">Thermodesulfitimonas autotrophica</name>
    <dbReference type="NCBI Taxonomy" id="1894989"/>
    <lineage>
        <taxon>Bacteria</taxon>
        <taxon>Bacillati</taxon>
        <taxon>Bacillota</taxon>
        <taxon>Clostridia</taxon>
        <taxon>Thermoanaerobacterales</taxon>
        <taxon>Thermoanaerobacteraceae</taxon>
        <taxon>Thermodesulfitimonas</taxon>
    </lineage>
</organism>
<dbReference type="SUPFAM" id="SSF46600">
    <property type="entry name" value="C-terminal UvrC-binding domain of UvrB"/>
    <property type="match status" value="1"/>
</dbReference>
<dbReference type="RefSeq" id="WP_123928461.1">
    <property type="nucleotide sequence ID" value="NZ_RKRE01000002.1"/>
</dbReference>
<dbReference type="GO" id="GO:0050897">
    <property type="term" value="F:cobalt ion binding"/>
    <property type="evidence" value="ECO:0007669"/>
    <property type="project" value="TreeGrafter"/>
</dbReference>
<evidence type="ECO:0000313" key="4">
    <source>
        <dbReference type="Proteomes" id="UP000282654"/>
    </source>
</evidence>
<comment type="caution">
    <text evidence="3">The sequence shown here is derived from an EMBL/GenBank/DDBJ whole genome shotgun (WGS) entry which is preliminary data.</text>
</comment>